<name>A0A3N0EF31_9ACTN</name>
<feature type="transmembrane region" description="Helical" evidence="1">
    <location>
        <begin position="29"/>
        <end position="52"/>
    </location>
</feature>
<keyword evidence="3" id="KW-1185">Reference proteome</keyword>
<evidence type="ECO:0000313" key="2">
    <source>
        <dbReference type="EMBL" id="RNL86478.1"/>
    </source>
</evidence>
<dbReference type="EMBL" id="RJMB01000003">
    <property type="protein sequence ID" value="RNL86478.1"/>
    <property type="molecule type" value="Genomic_DNA"/>
</dbReference>
<sequence length="234" mass="25618">MDQPPTPPRSDQPWPSPDAAFLNLGRSGLGCSLVVLGLLLFFTASAAAGALWPERVLTNDGAGAERTIAAVIAIGLGVLTVVVLLMLVPTLRTHGLAVDRWGVWFVTTKRAEGVAWSQIRAIGGSWRERKRTPKASVGAKLGHEIVRAATTDDGRELFAVEVFLHDPGSVAGRTPFDSHQRLTRDEDPPVPGLPNSRLRFVIRDMGDYREMAGLLYQWVPQLWIGEYRRDSAVF</sequence>
<keyword evidence="1" id="KW-0812">Transmembrane</keyword>
<keyword evidence="1" id="KW-0472">Membrane</keyword>
<organism evidence="2 3">
    <name type="scientific">Halostreptopolyspora alba</name>
    <dbReference type="NCBI Taxonomy" id="2487137"/>
    <lineage>
        <taxon>Bacteria</taxon>
        <taxon>Bacillati</taxon>
        <taxon>Actinomycetota</taxon>
        <taxon>Actinomycetes</taxon>
        <taxon>Streptosporangiales</taxon>
        <taxon>Nocardiopsidaceae</taxon>
        <taxon>Halostreptopolyspora</taxon>
    </lineage>
</organism>
<dbReference type="AlphaFoldDB" id="A0A3N0EF31"/>
<gene>
    <name evidence="2" type="ORF">EFW17_04560</name>
</gene>
<evidence type="ECO:0000313" key="3">
    <source>
        <dbReference type="Proteomes" id="UP000269198"/>
    </source>
</evidence>
<evidence type="ECO:0000256" key="1">
    <source>
        <dbReference type="SAM" id="Phobius"/>
    </source>
</evidence>
<dbReference type="Proteomes" id="UP000269198">
    <property type="component" value="Unassembled WGS sequence"/>
</dbReference>
<dbReference type="RefSeq" id="WP_123200003.1">
    <property type="nucleotide sequence ID" value="NZ_RJMB01000003.1"/>
</dbReference>
<protein>
    <submittedName>
        <fullName evidence="2">Uncharacterized protein</fullName>
    </submittedName>
</protein>
<proteinExistence type="predicted"/>
<reference evidence="2 3" key="1">
    <citation type="submission" date="2018-11" db="EMBL/GenBank/DDBJ databases">
        <title>The genome draft of YIM 96095.</title>
        <authorList>
            <person name="Tang S.-K."/>
            <person name="Chunyu W.-X."/>
            <person name="Feng Y.-Z."/>
        </authorList>
    </citation>
    <scope>NUCLEOTIDE SEQUENCE [LARGE SCALE GENOMIC DNA]</scope>
    <source>
        <strain evidence="2 3">YIM 96095</strain>
    </source>
</reference>
<comment type="caution">
    <text evidence="2">The sequence shown here is derived from an EMBL/GenBank/DDBJ whole genome shotgun (WGS) entry which is preliminary data.</text>
</comment>
<accession>A0A3N0EF31</accession>
<feature type="transmembrane region" description="Helical" evidence="1">
    <location>
        <begin position="67"/>
        <end position="88"/>
    </location>
</feature>
<keyword evidence="1" id="KW-1133">Transmembrane helix</keyword>
<dbReference type="OrthoDB" id="3436279at2"/>